<gene>
    <name evidence="1" type="ORF">TSAR_010934</name>
</gene>
<dbReference type="STRING" id="543379.A0A232ED62"/>
<keyword evidence="2" id="KW-1185">Reference proteome</keyword>
<comment type="caution">
    <text evidence="1">The sequence shown here is derived from an EMBL/GenBank/DDBJ whole genome shotgun (WGS) entry which is preliminary data.</text>
</comment>
<dbReference type="AlphaFoldDB" id="A0A232ED62"/>
<sequence length="194" mass="22431">MNISAVTKFMIIKLLQVTTDSLSYHLGKYSELQRNIQCECGVMITPTSMGSFFIQIDIIDKLKKLFSNPFTNNLDERFNRKKTKSENLEDIYDGAHYKEQSILFESKWNLSYTFNTDGCQTADKGKFSAWPIFLIRKKFMIIQGLWVAKVEPKFNIFLQPFVDQANLLSSKGFEWIKNNVKIISKVLPLACCVD</sequence>
<reference evidence="1 2" key="1">
    <citation type="journal article" date="2017" name="Curr. Biol.">
        <title>The Evolution of Venom by Co-option of Single-Copy Genes.</title>
        <authorList>
            <person name="Martinson E.O."/>
            <person name="Mrinalini"/>
            <person name="Kelkar Y.D."/>
            <person name="Chang C.H."/>
            <person name="Werren J.H."/>
        </authorList>
    </citation>
    <scope>NUCLEOTIDE SEQUENCE [LARGE SCALE GENOMIC DNA]</scope>
    <source>
        <strain evidence="1 2">Alberta</strain>
        <tissue evidence="1">Whole body</tissue>
    </source>
</reference>
<dbReference type="Proteomes" id="UP000215335">
    <property type="component" value="Unassembled WGS sequence"/>
</dbReference>
<proteinExistence type="predicted"/>
<name>A0A232ED62_9HYME</name>
<organism evidence="1 2">
    <name type="scientific">Trichomalopsis sarcophagae</name>
    <dbReference type="NCBI Taxonomy" id="543379"/>
    <lineage>
        <taxon>Eukaryota</taxon>
        <taxon>Metazoa</taxon>
        <taxon>Ecdysozoa</taxon>
        <taxon>Arthropoda</taxon>
        <taxon>Hexapoda</taxon>
        <taxon>Insecta</taxon>
        <taxon>Pterygota</taxon>
        <taxon>Neoptera</taxon>
        <taxon>Endopterygota</taxon>
        <taxon>Hymenoptera</taxon>
        <taxon>Apocrita</taxon>
        <taxon>Proctotrupomorpha</taxon>
        <taxon>Chalcidoidea</taxon>
        <taxon>Pteromalidae</taxon>
        <taxon>Pteromalinae</taxon>
        <taxon>Trichomalopsis</taxon>
    </lineage>
</organism>
<dbReference type="OrthoDB" id="8194903at2759"/>
<evidence type="ECO:0000313" key="1">
    <source>
        <dbReference type="EMBL" id="OXU16280.1"/>
    </source>
</evidence>
<evidence type="ECO:0000313" key="2">
    <source>
        <dbReference type="Proteomes" id="UP000215335"/>
    </source>
</evidence>
<protein>
    <submittedName>
        <fullName evidence="1">Uncharacterized protein</fullName>
    </submittedName>
</protein>
<accession>A0A232ED62</accession>
<dbReference type="EMBL" id="NNAY01008355">
    <property type="protein sequence ID" value="OXU16280.1"/>
    <property type="molecule type" value="Genomic_DNA"/>
</dbReference>